<evidence type="ECO:0008006" key="8">
    <source>
        <dbReference type="Google" id="ProtNLM"/>
    </source>
</evidence>
<dbReference type="PANTHER" id="PTHR43712:SF2">
    <property type="entry name" value="O-METHYLTRANSFERASE CICE"/>
    <property type="match status" value="1"/>
</dbReference>
<protein>
    <recommendedName>
        <fullName evidence="8">O-methyltransferase</fullName>
    </recommendedName>
</protein>
<name>A0ABP6EIK9_9ACTN</name>
<keyword evidence="2" id="KW-0808">Transferase</keyword>
<dbReference type="PANTHER" id="PTHR43712">
    <property type="entry name" value="PUTATIVE (AFU_ORTHOLOGUE AFUA_4G14580)-RELATED"/>
    <property type="match status" value="1"/>
</dbReference>
<dbReference type="Pfam" id="PF00891">
    <property type="entry name" value="Methyltransf_2"/>
    <property type="match status" value="1"/>
</dbReference>
<dbReference type="Gene3D" id="3.40.50.150">
    <property type="entry name" value="Vaccinia Virus protein VP39"/>
    <property type="match status" value="1"/>
</dbReference>
<dbReference type="SUPFAM" id="SSF53335">
    <property type="entry name" value="S-adenosyl-L-methionine-dependent methyltransferases"/>
    <property type="match status" value="1"/>
</dbReference>
<evidence type="ECO:0000259" key="5">
    <source>
        <dbReference type="Pfam" id="PF08100"/>
    </source>
</evidence>
<comment type="caution">
    <text evidence="6">The sequence shown here is derived from an EMBL/GenBank/DDBJ whole genome shotgun (WGS) entry which is preliminary data.</text>
</comment>
<dbReference type="Gene3D" id="1.10.10.10">
    <property type="entry name" value="Winged helix-like DNA-binding domain superfamily/Winged helix DNA-binding domain"/>
    <property type="match status" value="1"/>
</dbReference>
<keyword evidence="7" id="KW-1185">Reference proteome</keyword>
<dbReference type="Proteomes" id="UP001501666">
    <property type="component" value="Unassembled WGS sequence"/>
</dbReference>
<evidence type="ECO:0000259" key="4">
    <source>
        <dbReference type="Pfam" id="PF00891"/>
    </source>
</evidence>
<evidence type="ECO:0000256" key="2">
    <source>
        <dbReference type="ARBA" id="ARBA00022679"/>
    </source>
</evidence>
<evidence type="ECO:0000313" key="6">
    <source>
        <dbReference type="EMBL" id="GAA2667201.1"/>
    </source>
</evidence>
<feature type="domain" description="O-methyltransferase dimerisation" evidence="5">
    <location>
        <begin position="27"/>
        <end position="95"/>
    </location>
</feature>
<dbReference type="RefSeq" id="WP_346149187.1">
    <property type="nucleotide sequence ID" value="NZ_BAAATE010000011.1"/>
</dbReference>
<keyword evidence="3" id="KW-0949">S-adenosyl-L-methionine</keyword>
<dbReference type="PROSITE" id="PS51683">
    <property type="entry name" value="SAM_OMT_II"/>
    <property type="match status" value="1"/>
</dbReference>
<accession>A0ABP6EIK9</accession>
<gene>
    <name evidence="6" type="ORF">GCM10010412_044590</name>
</gene>
<proteinExistence type="predicted"/>
<dbReference type="SUPFAM" id="SSF46785">
    <property type="entry name" value="Winged helix' DNA-binding domain"/>
    <property type="match status" value="1"/>
</dbReference>
<evidence type="ECO:0000313" key="7">
    <source>
        <dbReference type="Proteomes" id="UP001501666"/>
    </source>
</evidence>
<evidence type="ECO:0000256" key="1">
    <source>
        <dbReference type="ARBA" id="ARBA00022603"/>
    </source>
</evidence>
<dbReference type="Pfam" id="PF08100">
    <property type="entry name" value="Dimerisation"/>
    <property type="match status" value="1"/>
</dbReference>
<dbReference type="InterPro" id="IPR016461">
    <property type="entry name" value="COMT-like"/>
</dbReference>
<dbReference type="InterPro" id="IPR001077">
    <property type="entry name" value="COMT_C"/>
</dbReference>
<dbReference type="InterPro" id="IPR029063">
    <property type="entry name" value="SAM-dependent_MTases_sf"/>
</dbReference>
<dbReference type="InterPro" id="IPR036388">
    <property type="entry name" value="WH-like_DNA-bd_sf"/>
</dbReference>
<keyword evidence="1" id="KW-0489">Methyltransferase</keyword>
<dbReference type="InterPro" id="IPR012967">
    <property type="entry name" value="COMT_dimerisation"/>
</dbReference>
<organism evidence="6 7">
    <name type="scientific">Nonomuraea recticatena</name>
    <dbReference type="NCBI Taxonomy" id="46178"/>
    <lineage>
        <taxon>Bacteria</taxon>
        <taxon>Bacillati</taxon>
        <taxon>Actinomycetota</taxon>
        <taxon>Actinomycetes</taxon>
        <taxon>Streptosporangiales</taxon>
        <taxon>Streptosporangiaceae</taxon>
        <taxon>Nonomuraea</taxon>
    </lineage>
</organism>
<feature type="domain" description="O-methyltransferase C-terminal" evidence="4">
    <location>
        <begin position="120"/>
        <end position="321"/>
    </location>
</feature>
<dbReference type="PIRSF" id="PIRSF005739">
    <property type="entry name" value="O-mtase"/>
    <property type="match status" value="1"/>
</dbReference>
<sequence>MPLALPPDEARAFLQGQAPAPMLDLVGMMACHAVTAGLRLGLFDALAEGARDLPWLSAELKADPEALTLLLDLLVRTGYLEREEHGYANSAASAASLCTGSPTYYGHVLPVWHAIVGELWDGLADAVRTGRPPGGFYPWLEQRPRLSAAFHTLQGGLASWLAEEVVELAGPLEGATGLLDLGGGHGLYSEAFCRAHPRLTATVVDLPGALEDGTTHERVTRHAADLAKEGIDGEYDVVLLFNVLHGFPEEEARGLLARAAGAVRQGGRLLVLETVLEPTDEHRGGQAEAAFTAGFSLSLWHTQGGAVRPARTIEDWLGEAGCVALARHELSRSATHTLFIATPAGREALR</sequence>
<evidence type="ECO:0000256" key="3">
    <source>
        <dbReference type="ARBA" id="ARBA00022691"/>
    </source>
</evidence>
<dbReference type="EMBL" id="BAAATE010000011">
    <property type="protein sequence ID" value="GAA2667201.1"/>
    <property type="molecule type" value="Genomic_DNA"/>
</dbReference>
<dbReference type="InterPro" id="IPR036390">
    <property type="entry name" value="WH_DNA-bd_sf"/>
</dbReference>
<reference evidence="7" key="1">
    <citation type="journal article" date="2019" name="Int. J. Syst. Evol. Microbiol.">
        <title>The Global Catalogue of Microorganisms (GCM) 10K type strain sequencing project: providing services to taxonomists for standard genome sequencing and annotation.</title>
        <authorList>
            <consortium name="The Broad Institute Genomics Platform"/>
            <consortium name="The Broad Institute Genome Sequencing Center for Infectious Disease"/>
            <person name="Wu L."/>
            <person name="Ma J."/>
        </authorList>
    </citation>
    <scope>NUCLEOTIDE SEQUENCE [LARGE SCALE GENOMIC DNA]</scope>
    <source>
        <strain evidence="7">JCM 6835</strain>
    </source>
</reference>